<dbReference type="InterPro" id="IPR037523">
    <property type="entry name" value="VOC_core"/>
</dbReference>
<dbReference type="EMBL" id="BMHK01000018">
    <property type="protein sequence ID" value="GGC06923.1"/>
    <property type="molecule type" value="Genomic_DNA"/>
</dbReference>
<dbReference type="SUPFAM" id="SSF54593">
    <property type="entry name" value="Glyoxalase/Bleomycin resistance protein/Dihydroxybiphenyl dioxygenase"/>
    <property type="match status" value="2"/>
</dbReference>
<comment type="similarity">
    <text evidence="2 8">Belongs to the extradiol ring-cleavage dioxygenase family.</text>
</comment>
<dbReference type="Pfam" id="PF00903">
    <property type="entry name" value="Glyoxalase"/>
    <property type="match status" value="1"/>
</dbReference>
<accession>A0A916TTL0</accession>
<keyword evidence="6 8" id="KW-0560">Oxidoreductase</keyword>
<evidence type="ECO:0000313" key="10">
    <source>
        <dbReference type="EMBL" id="GGC06923.1"/>
    </source>
</evidence>
<keyword evidence="7 8" id="KW-0408">Iron</keyword>
<evidence type="ECO:0000256" key="6">
    <source>
        <dbReference type="ARBA" id="ARBA00023002"/>
    </source>
</evidence>
<evidence type="ECO:0000256" key="5">
    <source>
        <dbReference type="ARBA" id="ARBA00022964"/>
    </source>
</evidence>
<feature type="domain" description="VOC" evidence="9">
    <location>
        <begin position="5"/>
        <end position="120"/>
    </location>
</feature>
<dbReference type="PROSITE" id="PS51819">
    <property type="entry name" value="VOC"/>
    <property type="match status" value="2"/>
</dbReference>
<keyword evidence="4 8" id="KW-0058">Aromatic hydrocarbons catabolism</keyword>
<dbReference type="RefSeq" id="WP_188772071.1">
    <property type="nucleotide sequence ID" value="NZ_BMHK01000018.1"/>
</dbReference>
<evidence type="ECO:0000256" key="8">
    <source>
        <dbReference type="RuleBase" id="RU000683"/>
    </source>
</evidence>
<keyword evidence="5 8" id="KW-0223">Dioxygenase</keyword>
<dbReference type="GO" id="GO:0051213">
    <property type="term" value="F:dioxygenase activity"/>
    <property type="evidence" value="ECO:0007669"/>
    <property type="project" value="UniProtKB-KW"/>
</dbReference>
<reference evidence="10" key="2">
    <citation type="submission" date="2020-09" db="EMBL/GenBank/DDBJ databases">
        <authorList>
            <person name="Sun Q."/>
            <person name="Zhou Y."/>
        </authorList>
    </citation>
    <scope>NUCLEOTIDE SEQUENCE</scope>
    <source>
        <strain evidence="10">CGMCC 1.15095</strain>
    </source>
</reference>
<evidence type="ECO:0000256" key="1">
    <source>
        <dbReference type="ARBA" id="ARBA00001954"/>
    </source>
</evidence>
<dbReference type="AlphaFoldDB" id="A0A916TTL0"/>
<dbReference type="Proteomes" id="UP000608154">
    <property type="component" value="Unassembled WGS sequence"/>
</dbReference>
<evidence type="ECO:0000313" key="11">
    <source>
        <dbReference type="Proteomes" id="UP000608154"/>
    </source>
</evidence>
<dbReference type="CDD" id="cd07252">
    <property type="entry name" value="BphC1-RGP6_N_like"/>
    <property type="match status" value="1"/>
</dbReference>
<evidence type="ECO:0000256" key="2">
    <source>
        <dbReference type="ARBA" id="ARBA00008784"/>
    </source>
</evidence>
<dbReference type="InterPro" id="IPR029068">
    <property type="entry name" value="Glyas_Bleomycin-R_OHBP_Dase"/>
</dbReference>
<sequence length="304" mass="33124">MGVKALGYVVIETAQPEKWEEFLTRVVGAMRAPDASDGAALYRIDERAFRFRIVRGERERLLAAGYEVANAEMLAALEQAVRLSGRPVESGSAEEVALRGVSGFFKTSDPAGNGLEFFCCDTVADSPFQSPLGVPEFITGDMGMGHAVFSAPNFDDTVAFYRNVIGFHETDMPRFHLFGPDGPSTGFAFMHADNGRHHSIAIAEGPVPPSGAVHLMVEMPDLIEVGKAHDRMKALGYAESATLGRHVNDETTGFYVQTPGGFDLEIGCDSLVIDPASWVTTRHEAISTWGHEWAWQKAMKEAQQ</sequence>
<gene>
    <name evidence="10" type="primary">bphC</name>
    <name evidence="10" type="ORF">GCM10011494_27000</name>
</gene>
<keyword evidence="11" id="KW-1185">Reference proteome</keyword>
<dbReference type="GO" id="GO:0008198">
    <property type="term" value="F:ferrous iron binding"/>
    <property type="evidence" value="ECO:0007669"/>
    <property type="project" value="InterPro"/>
</dbReference>
<dbReference type="PROSITE" id="PS00082">
    <property type="entry name" value="EXTRADIOL_DIOXYGENAS"/>
    <property type="match status" value="1"/>
</dbReference>
<dbReference type="PANTHER" id="PTHR21366">
    <property type="entry name" value="GLYOXALASE FAMILY PROTEIN"/>
    <property type="match status" value="1"/>
</dbReference>
<evidence type="ECO:0000256" key="3">
    <source>
        <dbReference type="ARBA" id="ARBA00022723"/>
    </source>
</evidence>
<keyword evidence="3" id="KW-0479">Metal-binding</keyword>
<comment type="cofactor">
    <cofactor evidence="1 8">
        <name>Fe(2+)</name>
        <dbReference type="ChEBI" id="CHEBI:29033"/>
    </cofactor>
</comment>
<reference evidence="10" key="1">
    <citation type="journal article" date="2014" name="Int. J. Syst. Evol. Microbiol.">
        <title>Complete genome sequence of Corynebacterium casei LMG S-19264T (=DSM 44701T), isolated from a smear-ripened cheese.</title>
        <authorList>
            <consortium name="US DOE Joint Genome Institute (JGI-PGF)"/>
            <person name="Walter F."/>
            <person name="Albersmeier A."/>
            <person name="Kalinowski J."/>
            <person name="Ruckert C."/>
        </authorList>
    </citation>
    <scope>NUCLEOTIDE SEQUENCE</scope>
    <source>
        <strain evidence="10">CGMCC 1.15095</strain>
    </source>
</reference>
<dbReference type="Pfam" id="PF22632">
    <property type="entry name" value="BphC_D1"/>
    <property type="match status" value="1"/>
</dbReference>
<name>A0A916TTL0_9SPHN</name>
<proteinExistence type="inferred from homology"/>
<organism evidence="10 11">
    <name type="scientific">Novosphingobium endophyticum</name>
    <dbReference type="NCBI Taxonomy" id="1955250"/>
    <lineage>
        <taxon>Bacteria</taxon>
        <taxon>Pseudomonadati</taxon>
        <taxon>Pseudomonadota</taxon>
        <taxon>Alphaproteobacteria</taxon>
        <taxon>Sphingomonadales</taxon>
        <taxon>Sphingomonadaceae</taxon>
        <taxon>Novosphingobium</taxon>
    </lineage>
</organism>
<comment type="caution">
    <text evidence="10">The sequence shown here is derived from an EMBL/GenBank/DDBJ whole genome shotgun (WGS) entry which is preliminary data.</text>
</comment>
<feature type="domain" description="VOC" evidence="9">
    <location>
        <begin position="143"/>
        <end position="269"/>
    </location>
</feature>
<evidence type="ECO:0000256" key="7">
    <source>
        <dbReference type="ARBA" id="ARBA00023004"/>
    </source>
</evidence>
<dbReference type="InterPro" id="IPR000486">
    <property type="entry name" value="Xdiol_ring_cleave_dOase_1/2"/>
</dbReference>
<dbReference type="PANTHER" id="PTHR21366:SF14">
    <property type="entry name" value="GLYOXALASE DOMAIN-CONTAINING PROTEIN 5"/>
    <property type="match status" value="1"/>
</dbReference>
<dbReference type="InterPro" id="IPR050383">
    <property type="entry name" value="GlyoxalaseI/FosfomycinResist"/>
</dbReference>
<dbReference type="InterPro" id="IPR004360">
    <property type="entry name" value="Glyas_Fos-R_dOase_dom"/>
</dbReference>
<dbReference type="Gene3D" id="3.10.180.10">
    <property type="entry name" value="2,3-Dihydroxybiphenyl 1,2-Dioxygenase, domain 1"/>
    <property type="match status" value="2"/>
</dbReference>
<evidence type="ECO:0000259" key="9">
    <source>
        <dbReference type="PROSITE" id="PS51819"/>
    </source>
</evidence>
<evidence type="ECO:0000256" key="4">
    <source>
        <dbReference type="ARBA" id="ARBA00022797"/>
    </source>
</evidence>
<protein>
    <submittedName>
        <fullName evidence="10">Iron-dependent extradiol dioxygenase</fullName>
    </submittedName>
</protein>